<dbReference type="EMBL" id="PYSV01000016">
    <property type="protein sequence ID" value="PTA67016.1"/>
    <property type="molecule type" value="Genomic_DNA"/>
</dbReference>
<dbReference type="CDD" id="cd00093">
    <property type="entry name" value="HTH_XRE"/>
    <property type="match status" value="1"/>
</dbReference>
<evidence type="ECO:0000259" key="2">
    <source>
        <dbReference type="Pfam" id="PF08308"/>
    </source>
</evidence>
<evidence type="ECO:0000313" key="5">
    <source>
        <dbReference type="Proteomes" id="UP000240317"/>
    </source>
</evidence>
<evidence type="ECO:0000259" key="3">
    <source>
        <dbReference type="Pfam" id="PF13464"/>
    </source>
</evidence>
<reference evidence="4 5" key="1">
    <citation type="submission" date="2018-03" db="EMBL/GenBank/DDBJ databases">
        <title>Draft genome of Deinococcus sp. OD32.</title>
        <authorList>
            <person name="Wang X.-P."/>
            <person name="Du Z.-J."/>
        </authorList>
    </citation>
    <scope>NUCLEOTIDE SEQUENCE [LARGE SCALE GENOMIC DNA]</scope>
    <source>
        <strain evidence="4 5">OD32</strain>
    </source>
</reference>
<dbReference type="SUPFAM" id="SSF47413">
    <property type="entry name" value="lambda repressor-like DNA-binding domains"/>
    <property type="match status" value="1"/>
</dbReference>
<evidence type="ECO:0000313" key="4">
    <source>
        <dbReference type="EMBL" id="PTA67016.1"/>
    </source>
</evidence>
<dbReference type="Proteomes" id="UP000240317">
    <property type="component" value="Unassembled WGS sequence"/>
</dbReference>
<feature type="domain" description="Cytoskeleton protein RodZ-like C-terminal" evidence="3">
    <location>
        <begin position="246"/>
        <end position="313"/>
    </location>
</feature>
<dbReference type="AlphaFoldDB" id="A0A2T3W538"/>
<keyword evidence="5" id="KW-1185">Reference proteome</keyword>
<organism evidence="4 5">
    <name type="scientific">Deinococcus arcticus</name>
    <dbReference type="NCBI Taxonomy" id="2136176"/>
    <lineage>
        <taxon>Bacteria</taxon>
        <taxon>Thermotogati</taxon>
        <taxon>Deinococcota</taxon>
        <taxon>Deinococci</taxon>
        <taxon>Deinococcales</taxon>
        <taxon>Deinococcaceae</taxon>
        <taxon>Deinococcus</taxon>
    </lineage>
</organism>
<dbReference type="Pfam" id="PF08308">
    <property type="entry name" value="PEGA"/>
    <property type="match status" value="1"/>
</dbReference>
<dbReference type="InterPro" id="IPR025194">
    <property type="entry name" value="RodZ-like_C"/>
</dbReference>
<dbReference type="Gene3D" id="1.10.260.40">
    <property type="entry name" value="lambda repressor-like DNA-binding domains"/>
    <property type="match status" value="1"/>
</dbReference>
<feature type="compositionally biased region" description="Pro residues" evidence="1">
    <location>
        <begin position="229"/>
        <end position="240"/>
    </location>
</feature>
<name>A0A2T3W538_9DEIO</name>
<dbReference type="Pfam" id="PF13464">
    <property type="entry name" value="RodZ_C"/>
    <property type="match status" value="1"/>
</dbReference>
<dbReference type="PANTHER" id="PTHR34475">
    <property type="match status" value="1"/>
</dbReference>
<feature type="domain" description="PEGA" evidence="2">
    <location>
        <begin position="140"/>
        <end position="203"/>
    </location>
</feature>
<dbReference type="RefSeq" id="WP_107138953.1">
    <property type="nucleotide sequence ID" value="NZ_PYSV01000016.1"/>
</dbReference>
<accession>A0A2T3W538</accession>
<comment type="caution">
    <text evidence="4">The sequence shown here is derived from an EMBL/GenBank/DDBJ whole genome shotgun (WGS) entry which is preliminary data.</text>
</comment>
<proteinExistence type="predicted"/>
<dbReference type="InterPro" id="IPR001387">
    <property type="entry name" value="Cro/C1-type_HTH"/>
</dbReference>
<dbReference type="InterPro" id="IPR010982">
    <property type="entry name" value="Lambda_DNA-bd_dom_sf"/>
</dbReference>
<dbReference type="PANTHER" id="PTHR34475:SF1">
    <property type="entry name" value="CYTOSKELETON PROTEIN RODZ"/>
    <property type="match status" value="1"/>
</dbReference>
<dbReference type="OrthoDB" id="5243487at2"/>
<protein>
    <submittedName>
        <fullName evidence="4">DUF4115 domain-containing protein</fullName>
    </submittedName>
</protein>
<sequence>MGFGSALKQAREAQGRTTQDVALHTKIRSDYLQALENGELHRLPERTFARSYLQRYARELGLDPAPLLAEFDRHLPLPPAPTLARPARAPRRAAPALLLGAGLVAALLGGTAAWRLLRAPAPAVVVAPEPAAAPLPVTVRLTVSSVPAGARVYLDNRYLGTTPVRSFPLQARARAQLRVELTGRTPLKEAVALGRSRNLRATLRPAGQGSLLTDLNAPRPRPQAAAPSAPTPAPTPVPAPAKAPVTVTFSGPSWTRVTDTQGRVLFEGTPTAGTVKGFETGVTIRTGNAAAVLVSVNGAASAPLGQAGQVVTRTF</sequence>
<evidence type="ECO:0000256" key="1">
    <source>
        <dbReference type="SAM" id="MobiDB-lite"/>
    </source>
</evidence>
<dbReference type="Pfam" id="PF13413">
    <property type="entry name" value="HTH_25"/>
    <property type="match status" value="1"/>
</dbReference>
<feature type="region of interest" description="Disordered" evidence="1">
    <location>
        <begin position="203"/>
        <end position="240"/>
    </location>
</feature>
<dbReference type="InterPro" id="IPR050400">
    <property type="entry name" value="Bact_Cytoskel_RodZ"/>
</dbReference>
<gene>
    <name evidence="4" type="ORF">C8263_14995</name>
</gene>
<dbReference type="GO" id="GO:0003677">
    <property type="term" value="F:DNA binding"/>
    <property type="evidence" value="ECO:0007669"/>
    <property type="project" value="InterPro"/>
</dbReference>
<dbReference type="InterPro" id="IPR013229">
    <property type="entry name" value="PEGA"/>
</dbReference>